<dbReference type="RefSeq" id="WP_123711943.1">
    <property type="nucleotide sequence ID" value="NZ_RKHR01000004.1"/>
</dbReference>
<sequence>MTITDKKKVQHSLKPSAHPYLNGAWTPNFTEYTATEMTVIGEIPHDIDGVYLRNTENPVHEAIGHYHPFDGDGMLHAMSFKDGKAEYRNRFIRTKGFNAEQEAGRALWTGIANDPTLSERPGWGAQGHVKDSSSTDVVVHAGKVLSTFWQCGEGYQLDPHTLAPLGTVGWAPAEGISAHPKVDERSGEMLFFNYSKQPPYQHYGVVDRNNQLVHYTPVPLPGPRLPHDMAFSENYSILVDLPLYWDPELLEQGRHHARYYADQPSRFGILPRYGTADDVQWFEASATYVLHWMNAYEEGDEIVLDGYFQDNPDPEPLPGLPKTVGKMMANLDIHSFQSKLHRWRFNLKTGEVQEQRLDERALEFGTFNQQYAGRKSRYLYSVWGEPNWFLFSGIVKHDLETGESFSLPFGEQRFGSEAPFAPRVNAKDEDDGYLVSFITDMKEDRSECVLIDAKDIEAGPVCRIILPHRICSGTHATWADGASLRKEKNS</sequence>
<feature type="binding site" evidence="5">
    <location>
        <position position="291"/>
    </location>
    <ligand>
        <name>Fe cation</name>
        <dbReference type="ChEBI" id="CHEBI:24875"/>
        <note>catalytic</note>
    </ligand>
</feature>
<gene>
    <name evidence="6" type="ORF">EDC56_1540</name>
</gene>
<evidence type="ECO:0000256" key="3">
    <source>
        <dbReference type="ARBA" id="ARBA00023002"/>
    </source>
</evidence>
<dbReference type="AlphaFoldDB" id="A0A3N2DN56"/>
<keyword evidence="3" id="KW-0560">Oxidoreductase</keyword>
<feature type="binding site" evidence="5">
    <location>
        <position position="475"/>
    </location>
    <ligand>
        <name>Fe cation</name>
        <dbReference type="ChEBI" id="CHEBI:24875"/>
        <note>catalytic</note>
    </ligand>
</feature>
<protein>
    <submittedName>
        <fullName evidence="6">Carotenoid cleavage dioxygenase</fullName>
    </submittedName>
</protein>
<reference evidence="6 7" key="1">
    <citation type="submission" date="2018-11" db="EMBL/GenBank/DDBJ databases">
        <title>Genomic Encyclopedia of Type Strains, Phase IV (KMG-IV): sequencing the most valuable type-strain genomes for metagenomic binning, comparative biology and taxonomic classification.</title>
        <authorList>
            <person name="Goeker M."/>
        </authorList>
    </citation>
    <scope>NUCLEOTIDE SEQUENCE [LARGE SCALE GENOMIC DNA]</scope>
    <source>
        <strain evidence="6 7">DSM 100316</strain>
    </source>
</reference>
<keyword evidence="7" id="KW-1185">Reference proteome</keyword>
<keyword evidence="4 5" id="KW-0408">Iron</keyword>
<evidence type="ECO:0000256" key="4">
    <source>
        <dbReference type="ARBA" id="ARBA00023004"/>
    </source>
</evidence>
<feature type="binding site" evidence="5">
    <location>
        <position position="227"/>
    </location>
    <ligand>
        <name>Fe cation</name>
        <dbReference type="ChEBI" id="CHEBI:24875"/>
        <note>catalytic</note>
    </ligand>
</feature>
<comment type="similarity">
    <text evidence="1">Belongs to the carotenoid oxygenase family.</text>
</comment>
<name>A0A3N2DN56_9GAMM</name>
<evidence type="ECO:0000313" key="6">
    <source>
        <dbReference type="EMBL" id="ROS01112.1"/>
    </source>
</evidence>
<dbReference type="GO" id="GO:0010436">
    <property type="term" value="F:carotenoid dioxygenase activity"/>
    <property type="evidence" value="ECO:0007669"/>
    <property type="project" value="TreeGrafter"/>
</dbReference>
<dbReference type="Pfam" id="PF03055">
    <property type="entry name" value="RPE65"/>
    <property type="match status" value="1"/>
</dbReference>
<evidence type="ECO:0000256" key="5">
    <source>
        <dbReference type="PIRSR" id="PIRSR604294-1"/>
    </source>
</evidence>
<evidence type="ECO:0000256" key="2">
    <source>
        <dbReference type="ARBA" id="ARBA00022723"/>
    </source>
</evidence>
<dbReference type="Proteomes" id="UP000275394">
    <property type="component" value="Unassembled WGS sequence"/>
</dbReference>
<dbReference type="OrthoDB" id="6636843at2"/>
<dbReference type="PANTHER" id="PTHR10543">
    <property type="entry name" value="BETA-CAROTENE DIOXYGENASE"/>
    <property type="match status" value="1"/>
</dbReference>
<comment type="caution">
    <text evidence="6">The sequence shown here is derived from an EMBL/GenBank/DDBJ whole genome shotgun (WGS) entry which is preliminary data.</text>
</comment>
<feature type="binding site" evidence="5">
    <location>
        <position position="179"/>
    </location>
    <ligand>
        <name>Fe cation</name>
        <dbReference type="ChEBI" id="CHEBI:24875"/>
        <note>catalytic</note>
    </ligand>
</feature>
<comment type="cofactor">
    <cofactor evidence="5">
        <name>Fe(2+)</name>
        <dbReference type="ChEBI" id="CHEBI:29033"/>
    </cofactor>
    <text evidence="5">Binds 1 Fe(2+) ion per subunit.</text>
</comment>
<proteinExistence type="inferred from homology"/>
<evidence type="ECO:0000313" key="7">
    <source>
        <dbReference type="Proteomes" id="UP000275394"/>
    </source>
</evidence>
<keyword evidence="6" id="KW-0223">Dioxygenase</keyword>
<dbReference type="GO" id="GO:0016121">
    <property type="term" value="P:carotene catabolic process"/>
    <property type="evidence" value="ECO:0007669"/>
    <property type="project" value="TreeGrafter"/>
</dbReference>
<dbReference type="EMBL" id="RKHR01000004">
    <property type="protein sequence ID" value="ROS01112.1"/>
    <property type="molecule type" value="Genomic_DNA"/>
</dbReference>
<accession>A0A3N2DN56</accession>
<dbReference type="InterPro" id="IPR004294">
    <property type="entry name" value="Carotenoid_Oase"/>
</dbReference>
<evidence type="ECO:0000256" key="1">
    <source>
        <dbReference type="ARBA" id="ARBA00006787"/>
    </source>
</evidence>
<organism evidence="6 7">
    <name type="scientific">Sinobacterium caligoides</name>
    <dbReference type="NCBI Taxonomy" id="933926"/>
    <lineage>
        <taxon>Bacteria</taxon>
        <taxon>Pseudomonadati</taxon>
        <taxon>Pseudomonadota</taxon>
        <taxon>Gammaproteobacteria</taxon>
        <taxon>Cellvibrionales</taxon>
        <taxon>Spongiibacteraceae</taxon>
        <taxon>Sinobacterium</taxon>
    </lineage>
</organism>
<keyword evidence="2 5" id="KW-0479">Metal-binding</keyword>
<dbReference type="PANTHER" id="PTHR10543:SF89">
    <property type="entry name" value="CAROTENOID 9,10(9',10')-CLEAVAGE DIOXYGENASE 1"/>
    <property type="match status" value="1"/>
</dbReference>
<dbReference type="GO" id="GO:0046872">
    <property type="term" value="F:metal ion binding"/>
    <property type="evidence" value="ECO:0007669"/>
    <property type="project" value="UniProtKB-KW"/>
</dbReference>